<dbReference type="Proteomes" id="UP000501926">
    <property type="component" value="Chromosome"/>
</dbReference>
<dbReference type="EMBL" id="CP049055">
    <property type="protein sequence ID" value="QII11729.1"/>
    <property type="molecule type" value="Genomic_DNA"/>
</dbReference>
<evidence type="ECO:0000313" key="3">
    <source>
        <dbReference type="Proteomes" id="UP000501926"/>
    </source>
</evidence>
<reference evidence="2 3" key="3">
    <citation type="submission" date="2020-02" db="EMBL/GenBank/DDBJ databases">
        <title>Newly sequenced genome of strain CSTR1 showed variability in Candidatus Kuenenia stuttgartiensis genomes.</title>
        <authorList>
            <person name="Ding C."/>
            <person name="Adrian L."/>
        </authorList>
    </citation>
    <scope>NUCLEOTIDE SEQUENCE [LARGE SCALE GENOMIC DNA]</scope>
    <source>
        <strain evidence="2 3">CSTR1</strain>
    </source>
</reference>
<proteinExistence type="predicted"/>
<evidence type="ECO:0000313" key="2">
    <source>
        <dbReference type="EMBL" id="QII11729.1"/>
    </source>
</evidence>
<dbReference type="EMBL" id="CT573071">
    <property type="protein sequence ID" value="CAJ74618.1"/>
    <property type="molecule type" value="Genomic_DNA"/>
</dbReference>
<reference evidence="1" key="2">
    <citation type="submission" date="2006-01" db="EMBL/GenBank/DDBJ databases">
        <authorList>
            <person name="Genoscope"/>
        </authorList>
    </citation>
    <scope>NUCLEOTIDE SEQUENCE</scope>
</reference>
<name>Q1Q3M0_KUEST</name>
<reference evidence="1" key="1">
    <citation type="journal article" date="2006" name="Nature">
        <title>Deciphering the evolution and metabolism of an anammox bacterium from a community genome.</title>
        <authorList>
            <person name="Strous M."/>
            <person name="Pelletier E."/>
            <person name="Mangenot S."/>
            <person name="Rattei T."/>
            <person name="Lehner A."/>
            <person name="Taylor M.W."/>
            <person name="Horn M."/>
            <person name="Daims H."/>
            <person name="Bartol-Mavel D."/>
            <person name="Wincker P."/>
            <person name="Barbe V."/>
            <person name="Fonknechten N."/>
            <person name="Vallenet D."/>
            <person name="Segurens B."/>
            <person name="Schenowitz-Truong C."/>
            <person name="Medigue C."/>
            <person name="Collingro A."/>
            <person name="Snel B."/>
            <person name="Dutilh B.E."/>
            <person name="OpDenCamp H.J.M."/>
            <person name="vanDerDrift C."/>
            <person name="Cirpus I."/>
            <person name="vanDePas-Schoonen K.T."/>
            <person name="Harhangi H.R."/>
            <person name="vanNiftrik L."/>
            <person name="Schmid M."/>
            <person name="Keltjens J."/>
            <person name="vanDeVossenberg J."/>
            <person name="Kartal B."/>
            <person name="Meier H."/>
            <person name="Frishman D."/>
            <person name="Huynen M.A."/>
            <person name="Mewes H."/>
            <person name="Weissenbach J."/>
            <person name="Jetten M.S.M."/>
            <person name="Wagner M."/>
            <person name="LePaslier D."/>
        </authorList>
    </citation>
    <scope>NUCLEOTIDE SEQUENCE</scope>
</reference>
<dbReference type="AlphaFoldDB" id="Q1Q3M0"/>
<gene>
    <name evidence="2" type="ORF">KsCSTR_23500</name>
    <name evidence="1" type="ORF">kuste3855</name>
</gene>
<sequence length="106" mass="11880">MLYNICQPTGMCEYLQKIRNAPGNKAHSRFFVTVCVIGAKQRCQGLILLYVSLKHGRSHKKPGMHICLDRPHKGMKAARDVASLSPAGGGLRGWNCLRRKSERFIT</sequence>
<organism evidence="1">
    <name type="scientific">Kuenenia stuttgartiensis</name>
    <dbReference type="NCBI Taxonomy" id="174633"/>
    <lineage>
        <taxon>Bacteria</taxon>
        <taxon>Pseudomonadati</taxon>
        <taxon>Planctomycetota</taxon>
        <taxon>Candidatus Brocadiia</taxon>
        <taxon>Candidatus Brocadiales</taxon>
        <taxon>Candidatus Brocadiaceae</taxon>
        <taxon>Candidatus Kuenenia</taxon>
    </lineage>
</organism>
<protein>
    <submittedName>
        <fullName evidence="1">Uncharacterized protein</fullName>
    </submittedName>
</protein>
<evidence type="ECO:0000313" key="1">
    <source>
        <dbReference type="EMBL" id="CAJ74618.1"/>
    </source>
</evidence>
<accession>Q1Q3M0</accession>